<sequence length="73" mass="8082">MCSARDICRDYGGVALDEIKGEWSEKNMHRAAREQPAAGLLADIAAHRYEITWRAPGLENEANGKLIALTRAE</sequence>
<organism evidence="1 2">
    <name type="scientific">Pseudoduganella namucuonensis</name>
    <dbReference type="NCBI Taxonomy" id="1035707"/>
    <lineage>
        <taxon>Bacteria</taxon>
        <taxon>Pseudomonadati</taxon>
        <taxon>Pseudomonadota</taxon>
        <taxon>Betaproteobacteria</taxon>
        <taxon>Burkholderiales</taxon>
        <taxon>Oxalobacteraceae</taxon>
        <taxon>Telluria group</taxon>
        <taxon>Pseudoduganella</taxon>
    </lineage>
</organism>
<dbReference type="AlphaFoldDB" id="A0A1I7M8D3"/>
<name>A0A1I7M8D3_9BURK</name>
<proteinExistence type="predicted"/>
<accession>A0A1I7M8D3</accession>
<gene>
    <name evidence="1" type="ORF">SAMN05216552_10876</name>
</gene>
<evidence type="ECO:0000313" key="1">
    <source>
        <dbReference type="EMBL" id="SFV18040.1"/>
    </source>
</evidence>
<keyword evidence="2" id="KW-1185">Reference proteome</keyword>
<evidence type="ECO:0000313" key="2">
    <source>
        <dbReference type="Proteomes" id="UP000199391"/>
    </source>
</evidence>
<protein>
    <submittedName>
        <fullName evidence="1">Uncharacterized protein</fullName>
    </submittedName>
</protein>
<dbReference type="EMBL" id="FPBO01000087">
    <property type="protein sequence ID" value="SFV18040.1"/>
    <property type="molecule type" value="Genomic_DNA"/>
</dbReference>
<dbReference type="Proteomes" id="UP000199391">
    <property type="component" value="Unassembled WGS sequence"/>
</dbReference>
<reference evidence="2" key="1">
    <citation type="submission" date="2016-10" db="EMBL/GenBank/DDBJ databases">
        <authorList>
            <person name="Varghese N."/>
            <person name="Submissions S."/>
        </authorList>
    </citation>
    <scope>NUCLEOTIDE SEQUENCE [LARGE SCALE GENOMIC DNA]</scope>
    <source>
        <strain evidence="2">CGMCC 1.11014</strain>
    </source>
</reference>